<dbReference type="InterPro" id="IPR048761">
    <property type="entry name" value="SMUBP-2_HCS1_1B"/>
</dbReference>
<dbReference type="Pfam" id="PF21138">
    <property type="entry name" value="SMUBP-2_HCS1_1B"/>
    <property type="match status" value="1"/>
</dbReference>
<dbReference type="InterPro" id="IPR041677">
    <property type="entry name" value="DNA2/NAM7_AAA_11"/>
</dbReference>
<dbReference type="Gene3D" id="2.40.30.270">
    <property type="match status" value="1"/>
</dbReference>
<comment type="catalytic activity">
    <reaction evidence="11">
        <text>ATP + H2O = ADP + phosphate + H(+)</text>
        <dbReference type="Rhea" id="RHEA:13065"/>
        <dbReference type="ChEBI" id="CHEBI:15377"/>
        <dbReference type="ChEBI" id="CHEBI:15378"/>
        <dbReference type="ChEBI" id="CHEBI:30616"/>
        <dbReference type="ChEBI" id="CHEBI:43474"/>
        <dbReference type="ChEBI" id="CHEBI:456216"/>
        <dbReference type="EC" id="3.6.4.12"/>
    </reaction>
    <physiologicalReaction direction="left-to-right" evidence="11">
        <dbReference type="Rhea" id="RHEA:13066"/>
    </physiologicalReaction>
</comment>
<dbReference type="GO" id="GO:0043139">
    <property type="term" value="F:5'-3' DNA helicase activity"/>
    <property type="evidence" value="ECO:0007669"/>
    <property type="project" value="TreeGrafter"/>
</dbReference>
<dbReference type="GO" id="GO:0003723">
    <property type="term" value="F:RNA binding"/>
    <property type="evidence" value="ECO:0007669"/>
    <property type="project" value="InterPro"/>
</dbReference>
<dbReference type="NCBIfam" id="TIGR00376">
    <property type="entry name" value="IGHMBP2 family helicase"/>
    <property type="match status" value="1"/>
</dbReference>
<dbReference type="InterPro" id="IPR050534">
    <property type="entry name" value="Coronavir_polyprotein_1ab"/>
</dbReference>
<feature type="domain" description="R3H" evidence="13">
    <location>
        <begin position="26"/>
        <end position="94"/>
    </location>
</feature>
<dbReference type="AlphaFoldDB" id="A0AAW1PK92"/>
<keyword evidence="6" id="KW-0547">Nucleotide-binding</keyword>
<dbReference type="Pfam" id="PF01424">
    <property type="entry name" value="R3H"/>
    <property type="match status" value="1"/>
</dbReference>
<dbReference type="InterPro" id="IPR003593">
    <property type="entry name" value="AAA+_ATPase"/>
</dbReference>
<evidence type="ECO:0000256" key="7">
    <source>
        <dbReference type="ARBA" id="ARBA00022801"/>
    </source>
</evidence>
<dbReference type="SUPFAM" id="SSF52540">
    <property type="entry name" value="P-loop containing nucleoside triphosphate hydrolases"/>
    <property type="match status" value="1"/>
</dbReference>
<dbReference type="InterPro" id="IPR041679">
    <property type="entry name" value="DNA2/NAM7-like_C"/>
</dbReference>
<organism evidence="14 15">
    <name type="scientific">[Myrmecia] bisecta</name>
    <dbReference type="NCBI Taxonomy" id="41462"/>
    <lineage>
        <taxon>Eukaryota</taxon>
        <taxon>Viridiplantae</taxon>
        <taxon>Chlorophyta</taxon>
        <taxon>core chlorophytes</taxon>
        <taxon>Trebouxiophyceae</taxon>
        <taxon>Trebouxiales</taxon>
        <taxon>Trebouxiaceae</taxon>
        <taxon>Myrmecia</taxon>
    </lineage>
</organism>
<keyword evidence="15" id="KW-1185">Reference proteome</keyword>
<dbReference type="Gene3D" id="3.30.1370.50">
    <property type="entry name" value="R3H-like domain"/>
    <property type="match status" value="1"/>
</dbReference>
<evidence type="ECO:0000256" key="9">
    <source>
        <dbReference type="ARBA" id="ARBA00022840"/>
    </source>
</evidence>
<proteinExistence type="inferred from homology"/>
<gene>
    <name evidence="14" type="ORF">WJX72_006613</name>
</gene>
<evidence type="ECO:0000313" key="15">
    <source>
        <dbReference type="Proteomes" id="UP001489004"/>
    </source>
</evidence>
<keyword evidence="9" id="KW-0067">ATP-binding</keyword>
<comment type="similarity">
    <text evidence="3">Belongs to the DNA2/NAM7 helicase family.</text>
</comment>
<keyword evidence="5" id="KW-0963">Cytoplasm</keyword>
<dbReference type="InterPro" id="IPR027417">
    <property type="entry name" value="P-loop_NTPase"/>
</dbReference>
<dbReference type="PROSITE" id="PS51061">
    <property type="entry name" value="R3H"/>
    <property type="match status" value="1"/>
</dbReference>
<comment type="caution">
    <text evidence="14">The sequence shown here is derived from an EMBL/GenBank/DDBJ whole genome shotgun (WGS) entry which is preliminary data.</text>
</comment>
<keyword evidence="7" id="KW-0378">Hydrolase</keyword>
<evidence type="ECO:0000256" key="12">
    <source>
        <dbReference type="SAM" id="MobiDB-lite"/>
    </source>
</evidence>
<dbReference type="InterPro" id="IPR047187">
    <property type="entry name" value="SF1_C_Upf1"/>
</dbReference>
<name>A0AAW1PK92_9CHLO</name>
<sequence length="810" mass="86749">MVSAAAKAKAAAKKAATAAKHASAAKKAGSQEQPSLPPAPGPPTALPTAVQLVFKPNLTARQRAILHEVAEQHGIPHSSSGEGDARRIRVGSTDAASVEVPDGTAIDVSDELICELLAVHLKLDAADAFAPRSKPAPNGSSGPLAENGREVRMQFAERGAAAKPGGKQLSLEAFVAQTLPLLELEKDAEVAQAQEAVSQCKPETAQAKGRALLNLRCTDAEGGLLGRTLLTLASNKGAGTVPVSLPPHKFSPHDVVDLKPNKASPSDPAIVGGVVYRVKEEVIIIAVEEAPDDGLDQPLRLEKLANEVTYKRLKETLQTLARGVHQEGPAGALVDVMFGRSPPRFLNNAPPWTPFNTGLDESQRRAVSRALAAKDVALIHGPPGTGKTTAVVEVILQEARRGSKVLATAASNIAVDNLVERLALANPKLSVVRMGHPARLLPQVLSNSLEAHVFQSDNSSLARDCRKEIKAANAKILKLGRKDYAERRALRSELRALVKEERQRQERAVTEVLTRADVICSTLTGVMARHLQPIKFDLVVIDEAAQALEVACWSALLKAPRAVLAGDHLQLPPTVISDEAMRKGLGQTLFERLQRLYGDSISEMLTVQYRMNQGIMQWSSDELYAGRLTAHASVAQHCLADLPDTTGSEGLEVLALIDTAGCDMEEKKEEEGGSTYNEGEAQVVIAHVQALIQAGIRPLDIGVITPYSAQVGVLRELRTDLLAQVEISTVDGFQGREKEAIVISMVRSNSTGEVGFLSDNRRMNVAVTRARRHCALVCDTETVSKDPFLGRLVQYFTDHGAYLSADAFTA</sequence>
<protein>
    <recommendedName>
        <fullName evidence="4">DNA helicase</fullName>
        <ecNumber evidence="4">3.6.4.12</ecNumber>
    </recommendedName>
</protein>
<feature type="compositionally biased region" description="Low complexity" evidence="12">
    <location>
        <begin position="1"/>
        <end position="28"/>
    </location>
</feature>
<evidence type="ECO:0000256" key="4">
    <source>
        <dbReference type="ARBA" id="ARBA00012551"/>
    </source>
</evidence>
<accession>A0AAW1PK92</accession>
<feature type="region of interest" description="Disordered" evidence="12">
    <location>
        <begin position="1"/>
        <end position="47"/>
    </location>
</feature>
<evidence type="ECO:0000256" key="6">
    <source>
        <dbReference type="ARBA" id="ARBA00022741"/>
    </source>
</evidence>
<evidence type="ECO:0000256" key="3">
    <source>
        <dbReference type="ARBA" id="ARBA00007913"/>
    </source>
</evidence>
<dbReference type="InterPro" id="IPR014001">
    <property type="entry name" value="Helicase_ATP-bd"/>
</dbReference>
<dbReference type="PANTHER" id="PTHR43788:SF8">
    <property type="entry name" value="DNA-BINDING PROTEIN SMUBP-2"/>
    <property type="match status" value="1"/>
</dbReference>
<dbReference type="InterPro" id="IPR001374">
    <property type="entry name" value="R3H_dom"/>
</dbReference>
<dbReference type="GO" id="GO:0016787">
    <property type="term" value="F:hydrolase activity"/>
    <property type="evidence" value="ECO:0007669"/>
    <property type="project" value="UniProtKB-KW"/>
</dbReference>
<dbReference type="Pfam" id="PF13087">
    <property type="entry name" value="AAA_12"/>
    <property type="match status" value="1"/>
</dbReference>
<dbReference type="GO" id="GO:0005524">
    <property type="term" value="F:ATP binding"/>
    <property type="evidence" value="ECO:0007669"/>
    <property type="project" value="UniProtKB-KW"/>
</dbReference>
<dbReference type="EMBL" id="JALJOR010000011">
    <property type="protein sequence ID" value="KAK9808936.1"/>
    <property type="molecule type" value="Genomic_DNA"/>
</dbReference>
<evidence type="ECO:0000313" key="14">
    <source>
        <dbReference type="EMBL" id="KAK9808936.1"/>
    </source>
</evidence>
<dbReference type="CDD" id="cd18044">
    <property type="entry name" value="DEXXQc_SMUBP2"/>
    <property type="match status" value="1"/>
</dbReference>
<reference evidence="14 15" key="1">
    <citation type="journal article" date="2024" name="Nat. Commun.">
        <title>Phylogenomics reveals the evolutionary origins of lichenization in chlorophyte algae.</title>
        <authorList>
            <person name="Puginier C."/>
            <person name="Libourel C."/>
            <person name="Otte J."/>
            <person name="Skaloud P."/>
            <person name="Haon M."/>
            <person name="Grisel S."/>
            <person name="Petersen M."/>
            <person name="Berrin J.G."/>
            <person name="Delaux P.M."/>
            <person name="Dal Grande F."/>
            <person name="Keller J."/>
        </authorList>
    </citation>
    <scope>NUCLEOTIDE SEQUENCE [LARGE SCALE GENOMIC DNA]</scope>
    <source>
        <strain evidence="14 15">SAG 2043</strain>
    </source>
</reference>
<dbReference type="SMART" id="SM00487">
    <property type="entry name" value="DEXDc"/>
    <property type="match status" value="1"/>
</dbReference>
<comment type="subcellular location">
    <subcellularLocation>
        <location evidence="2">Cytoplasm</location>
    </subcellularLocation>
    <subcellularLocation>
        <location evidence="1">Nucleus</location>
    </subcellularLocation>
</comment>
<evidence type="ECO:0000256" key="11">
    <source>
        <dbReference type="ARBA" id="ARBA00048432"/>
    </source>
</evidence>
<dbReference type="PANTHER" id="PTHR43788">
    <property type="entry name" value="DNA2/NAM7 HELICASE FAMILY MEMBER"/>
    <property type="match status" value="1"/>
</dbReference>
<dbReference type="GO" id="GO:0005634">
    <property type="term" value="C:nucleus"/>
    <property type="evidence" value="ECO:0007669"/>
    <property type="project" value="UniProtKB-SubCell"/>
</dbReference>
<dbReference type="FunFam" id="3.40.50.300:FF:000326">
    <property type="entry name" value="P-loop containing nucleoside triphosphate hydrolase"/>
    <property type="match status" value="1"/>
</dbReference>
<dbReference type="InterPro" id="IPR004483">
    <property type="entry name" value="SMUBP-2/Hcs1-like"/>
</dbReference>
<evidence type="ECO:0000259" key="13">
    <source>
        <dbReference type="PROSITE" id="PS51061"/>
    </source>
</evidence>
<evidence type="ECO:0000256" key="2">
    <source>
        <dbReference type="ARBA" id="ARBA00004496"/>
    </source>
</evidence>
<keyword evidence="10" id="KW-0539">Nucleus</keyword>
<evidence type="ECO:0000256" key="5">
    <source>
        <dbReference type="ARBA" id="ARBA00022490"/>
    </source>
</evidence>
<evidence type="ECO:0000256" key="8">
    <source>
        <dbReference type="ARBA" id="ARBA00022806"/>
    </source>
</evidence>
<evidence type="ECO:0000256" key="10">
    <source>
        <dbReference type="ARBA" id="ARBA00023242"/>
    </source>
</evidence>
<dbReference type="InterPro" id="IPR036867">
    <property type="entry name" value="R3H_dom_sf"/>
</dbReference>
<evidence type="ECO:0000256" key="1">
    <source>
        <dbReference type="ARBA" id="ARBA00004123"/>
    </source>
</evidence>
<dbReference type="CDD" id="cd18808">
    <property type="entry name" value="SF1_C_Upf1"/>
    <property type="match status" value="1"/>
</dbReference>
<dbReference type="GO" id="GO:0003677">
    <property type="term" value="F:DNA binding"/>
    <property type="evidence" value="ECO:0007669"/>
    <property type="project" value="InterPro"/>
</dbReference>
<dbReference type="SUPFAM" id="SSF82708">
    <property type="entry name" value="R3H domain"/>
    <property type="match status" value="1"/>
</dbReference>
<keyword evidence="8" id="KW-0347">Helicase</keyword>
<dbReference type="GO" id="GO:0005737">
    <property type="term" value="C:cytoplasm"/>
    <property type="evidence" value="ECO:0007669"/>
    <property type="project" value="UniProtKB-SubCell"/>
</dbReference>
<dbReference type="Pfam" id="PF13086">
    <property type="entry name" value="AAA_11"/>
    <property type="match status" value="1"/>
</dbReference>
<feature type="compositionally biased region" description="Pro residues" evidence="12">
    <location>
        <begin position="35"/>
        <end position="45"/>
    </location>
</feature>
<dbReference type="EC" id="3.6.4.12" evidence="4"/>
<dbReference type="Gene3D" id="3.40.50.300">
    <property type="entry name" value="P-loop containing nucleotide triphosphate hydrolases"/>
    <property type="match status" value="2"/>
</dbReference>
<dbReference type="Proteomes" id="UP001489004">
    <property type="component" value="Unassembled WGS sequence"/>
</dbReference>
<dbReference type="SMART" id="SM00382">
    <property type="entry name" value="AAA"/>
    <property type="match status" value="1"/>
</dbReference>
<dbReference type="GO" id="GO:0005694">
    <property type="term" value="C:chromosome"/>
    <property type="evidence" value="ECO:0007669"/>
    <property type="project" value="UniProtKB-ARBA"/>
</dbReference>